<feature type="domain" description="PAS" evidence="7">
    <location>
        <begin position="14"/>
        <end position="65"/>
    </location>
</feature>
<dbReference type="InterPro" id="IPR058031">
    <property type="entry name" value="AAA_lid_NorR"/>
</dbReference>
<reference evidence="9" key="1">
    <citation type="journal article" date="2019" name="Int. J. Syst. Evol. Microbiol.">
        <title>The Global Catalogue of Microorganisms (GCM) 10K type strain sequencing project: providing services to taxonomists for standard genome sequencing and annotation.</title>
        <authorList>
            <consortium name="The Broad Institute Genomics Platform"/>
            <consortium name="The Broad Institute Genome Sequencing Center for Infectious Disease"/>
            <person name="Wu L."/>
            <person name="Ma J."/>
        </authorList>
    </citation>
    <scope>NUCLEOTIDE SEQUENCE [LARGE SCALE GENOMIC DNA]</scope>
    <source>
        <strain evidence="9">CGMCC 1.12942</strain>
    </source>
</reference>
<keyword evidence="1" id="KW-0547">Nucleotide-binding</keyword>
<dbReference type="Proteomes" id="UP001596500">
    <property type="component" value="Unassembled WGS sequence"/>
</dbReference>
<dbReference type="Gene3D" id="1.10.8.60">
    <property type="match status" value="1"/>
</dbReference>
<accession>A0ABW2RK25</accession>
<organism evidence="8 9">
    <name type="scientific">Laceyella putida</name>
    <dbReference type="NCBI Taxonomy" id="110101"/>
    <lineage>
        <taxon>Bacteria</taxon>
        <taxon>Bacillati</taxon>
        <taxon>Bacillota</taxon>
        <taxon>Bacilli</taxon>
        <taxon>Bacillales</taxon>
        <taxon>Thermoactinomycetaceae</taxon>
        <taxon>Laceyella</taxon>
    </lineage>
</organism>
<dbReference type="InterPro" id="IPR002197">
    <property type="entry name" value="HTH_Fis"/>
</dbReference>
<dbReference type="InterPro" id="IPR013767">
    <property type="entry name" value="PAS_fold"/>
</dbReference>
<dbReference type="RefSeq" id="WP_379864563.1">
    <property type="nucleotide sequence ID" value="NZ_JBHTBW010000021.1"/>
</dbReference>
<comment type="caution">
    <text evidence="8">The sequence shown here is derived from an EMBL/GenBank/DDBJ whole genome shotgun (WGS) entry which is preliminary data.</text>
</comment>
<proteinExistence type="predicted"/>
<dbReference type="InterPro" id="IPR025943">
    <property type="entry name" value="Sigma_54_int_dom_ATP-bd_2"/>
</dbReference>
<dbReference type="PROSITE" id="PS50045">
    <property type="entry name" value="SIGMA54_INTERACT_4"/>
    <property type="match status" value="1"/>
</dbReference>
<dbReference type="CDD" id="cd00130">
    <property type="entry name" value="PAS"/>
    <property type="match status" value="1"/>
</dbReference>
<dbReference type="Pfam" id="PF00989">
    <property type="entry name" value="PAS"/>
    <property type="match status" value="1"/>
</dbReference>
<keyword evidence="2" id="KW-0067">ATP-binding</keyword>
<keyword evidence="5" id="KW-0804">Transcription</keyword>
<dbReference type="PROSITE" id="PS00675">
    <property type="entry name" value="SIGMA54_INTERACT_1"/>
    <property type="match status" value="1"/>
</dbReference>
<keyword evidence="3" id="KW-0805">Transcription regulation</keyword>
<dbReference type="PROSITE" id="PS00688">
    <property type="entry name" value="SIGMA54_INTERACT_3"/>
    <property type="match status" value="1"/>
</dbReference>
<sequence length="463" mass="53307">MEELKQLVKRCQWEKQMMEAAFDNAYEGIIITDKQGIILMLNEPYAKFLQVKREEVIGRHVTEVVENTRMHIVGQSGQAELAQVQRIRNGDMLVHRIPIKLEGEVVAVVGKVLFQDVNQLHTLSQRVRQLHEELAYYKKEYYKQLGVRYRLQDIIGSSPKLAEVKKIAQKVATSDTTVFIYGESGTGKEMFAHALHHLSYRVSRPFVKVNCAAIPENLLEAILFGYEEGAFTGALPGGKKGKFAMAHGGTIFLDEIAELPVTMQAKLLRVLQEKEIEPVGSVTPVQVDVRVIAASNRHLWDLVKKGRFREDLYYRLNVLTLTIPPLRERKEDIPELVEFFLQELSQELGVYIKGITPQAMQCLLRYHWPGNVRELRNALERSLHLTERMEIDMEHLPFHMRQEKGKEMEDFSLFHAMEQAEREALSRALKAANHKRDLAIELLGISRSSFYQKCRKYGLLEQE</sequence>
<dbReference type="Gene3D" id="3.40.50.300">
    <property type="entry name" value="P-loop containing nucleotide triphosphate hydrolases"/>
    <property type="match status" value="1"/>
</dbReference>
<evidence type="ECO:0000259" key="7">
    <source>
        <dbReference type="PROSITE" id="PS50112"/>
    </source>
</evidence>
<dbReference type="SUPFAM" id="SSF52540">
    <property type="entry name" value="P-loop containing nucleoside triphosphate hydrolases"/>
    <property type="match status" value="1"/>
</dbReference>
<dbReference type="PROSITE" id="PS00676">
    <property type="entry name" value="SIGMA54_INTERACT_2"/>
    <property type="match status" value="1"/>
</dbReference>
<dbReference type="PANTHER" id="PTHR32071">
    <property type="entry name" value="TRANSCRIPTIONAL REGULATORY PROTEIN"/>
    <property type="match status" value="1"/>
</dbReference>
<dbReference type="EMBL" id="JBHTBW010000021">
    <property type="protein sequence ID" value="MFC7441270.1"/>
    <property type="molecule type" value="Genomic_DNA"/>
</dbReference>
<feature type="domain" description="Sigma-54 factor interaction" evidence="6">
    <location>
        <begin position="154"/>
        <end position="384"/>
    </location>
</feature>
<dbReference type="SMART" id="SM00382">
    <property type="entry name" value="AAA"/>
    <property type="match status" value="1"/>
</dbReference>
<evidence type="ECO:0000313" key="9">
    <source>
        <dbReference type="Proteomes" id="UP001596500"/>
    </source>
</evidence>
<evidence type="ECO:0000259" key="6">
    <source>
        <dbReference type="PROSITE" id="PS50045"/>
    </source>
</evidence>
<gene>
    <name evidence="8" type="ORF">ACFQNG_08875</name>
</gene>
<dbReference type="Pfam" id="PF00158">
    <property type="entry name" value="Sigma54_activat"/>
    <property type="match status" value="1"/>
</dbReference>
<dbReference type="InterPro" id="IPR003593">
    <property type="entry name" value="AAA+_ATPase"/>
</dbReference>
<keyword evidence="4" id="KW-0238">DNA-binding</keyword>
<dbReference type="SMART" id="SM00091">
    <property type="entry name" value="PAS"/>
    <property type="match status" value="1"/>
</dbReference>
<dbReference type="InterPro" id="IPR000014">
    <property type="entry name" value="PAS"/>
</dbReference>
<dbReference type="SUPFAM" id="SSF46689">
    <property type="entry name" value="Homeodomain-like"/>
    <property type="match status" value="1"/>
</dbReference>
<dbReference type="InterPro" id="IPR025662">
    <property type="entry name" value="Sigma_54_int_dom_ATP-bd_1"/>
</dbReference>
<dbReference type="Pfam" id="PF02954">
    <property type="entry name" value="HTH_8"/>
    <property type="match status" value="1"/>
</dbReference>
<dbReference type="InterPro" id="IPR002078">
    <property type="entry name" value="Sigma_54_int"/>
</dbReference>
<dbReference type="InterPro" id="IPR025944">
    <property type="entry name" value="Sigma_54_int_dom_CS"/>
</dbReference>
<dbReference type="Pfam" id="PF25601">
    <property type="entry name" value="AAA_lid_14"/>
    <property type="match status" value="1"/>
</dbReference>
<evidence type="ECO:0000313" key="8">
    <source>
        <dbReference type="EMBL" id="MFC7441270.1"/>
    </source>
</evidence>
<dbReference type="PROSITE" id="PS50112">
    <property type="entry name" value="PAS"/>
    <property type="match status" value="1"/>
</dbReference>
<keyword evidence="9" id="KW-1185">Reference proteome</keyword>
<evidence type="ECO:0000256" key="5">
    <source>
        <dbReference type="ARBA" id="ARBA00023163"/>
    </source>
</evidence>
<dbReference type="NCBIfam" id="TIGR00229">
    <property type="entry name" value="sensory_box"/>
    <property type="match status" value="1"/>
</dbReference>
<dbReference type="InterPro" id="IPR027417">
    <property type="entry name" value="P-loop_NTPase"/>
</dbReference>
<dbReference type="InterPro" id="IPR009057">
    <property type="entry name" value="Homeodomain-like_sf"/>
</dbReference>
<dbReference type="CDD" id="cd00009">
    <property type="entry name" value="AAA"/>
    <property type="match status" value="1"/>
</dbReference>
<dbReference type="Gene3D" id="3.30.450.20">
    <property type="entry name" value="PAS domain"/>
    <property type="match status" value="1"/>
</dbReference>
<evidence type="ECO:0000256" key="1">
    <source>
        <dbReference type="ARBA" id="ARBA00022741"/>
    </source>
</evidence>
<evidence type="ECO:0000256" key="3">
    <source>
        <dbReference type="ARBA" id="ARBA00023015"/>
    </source>
</evidence>
<dbReference type="SUPFAM" id="SSF55785">
    <property type="entry name" value="PYP-like sensor domain (PAS domain)"/>
    <property type="match status" value="1"/>
</dbReference>
<evidence type="ECO:0000256" key="4">
    <source>
        <dbReference type="ARBA" id="ARBA00023125"/>
    </source>
</evidence>
<evidence type="ECO:0000256" key="2">
    <source>
        <dbReference type="ARBA" id="ARBA00022840"/>
    </source>
</evidence>
<name>A0ABW2RK25_9BACL</name>
<dbReference type="InterPro" id="IPR035965">
    <property type="entry name" value="PAS-like_dom_sf"/>
</dbReference>
<protein>
    <submittedName>
        <fullName evidence="8">Sigma-54 interaction domain-containing protein</fullName>
    </submittedName>
</protein>
<dbReference type="PANTHER" id="PTHR32071:SF57">
    <property type="entry name" value="C4-DICARBOXYLATE TRANSPORT TRANSCRIPTIONAL REGULATORY PROTEIN DCTD"/>
    <property type="match status" value="1"/>
</dbReference>
<dbReference type="Gene3D" id="1.10.10.60">
    <property type="entry name" value="Homeodomain-like"/>
    <property type="match status" value="1"/>
</dbReference>